<protein>
    <recommendedName>
        <fullName evidence="1">Neurotransmitter-gated ion-channel ligand-binding domain-containing protein</fullName>
    </recommendedName>
</protein>
<dbReference type="Pfam" id="PF02931">
    <property type="entry name" value="Neur_chan_LBD"/>
    <property type="match status" value="1"/>
</dbReference>
<comment type="caution">
    <text evidence="2">The sequence shown here is derived from an EMBL/GenBank/DDBJ whole genome shotgun (WGS) entry which is preliminary data.</text>
</comment>
<evidence type="ECO:0000313" key="2">
    <source>
        <dbReference type="EMBL" id="CAB1416365.1"/>
    </source>
</evidence>
<dbReference type="GO" id="GO:0005230">
    <property type="term" value="F:extracellular ligand-gated monoatomic ion channel activity"/>
    <property type="evidence" value="ECO:0007669"/>
    <property type="project" value="InterPro"/>
</dbReference>
<gene>
    <name evidence="2" type="ORF">PLEPLA_LOCUS4156</name>
</gene>
<evidence type="ECO:0000259" key="1">
    <source>
        <dbReference type="Pfam" id="PF02931"/>
    </source>
</evidence>
<name>A0A9N7TNU3_PLEPL</name>
<dbReference type="InterPro" id="IPR036734">
    <property type="entry name" value="Neur_chan_lig-bd_sf"/>
</dbReference>
<organism evidence="2 3">
    <name type="scientific">Pleuronectes platessa</name>
    <name type="common">European plaice</name>
    <dbReference type="NCBI Taxonomy" id="8262"/>
    <lineage>
        <taxon>Eukaryota</taxon>
        <taxon>Metazoa</taxon>
        <taxon>Chordata</taxon>
        <taxon>Craniata</taxon>
        <taxon>Vertebrata</taxon>
        <taxon>Euteleostomi</taxon>
        <taxon>Actinopterygii</taxon>
        <taxon>Neopterygii</taxon>
        <taxon>Teleostei</taxon>
        <taxon>Neoteleostei</taxon>
        <taxon>Acanthomorphata</taxon>
        <taxon>Carangaria</taxon>
        <taxon>Pleuronectiformes</taxon>
        <taxon>Pleuronectoidei</taxon>
        <taxon>Pleuronectidae</taxon>
        <taxon>Pleuronectes</taxon>
    </lineage>
</organism>
<dbReference type="Gene3D" id="2.70.170.10">
    <property type="entry name" value="Neurotransmitter-gated ion-channel ligand-binding domain"/>
    <property type="match status" value="1"/>
</dbReference>
<dbReference type="GO" id="GO:0016020">
    <property type="term" value="C:membrane"/>
    <property type="evidence" value="ECO:0007669"/>
    <property type="project" value="InterPro"/>
</dbReference>
<dbReference type="SUPFAM" id="SSF63712">
    <property type="entry name" value="Nicotinic receptor ligand binding domain-like"/>
    <property type="match status" value="1"/>
</dbReference>
<dbReference type="Proteomes" id="UP001153269">
    <property type="component" value="Unassembled WGS sequence"/>
</dbReference>
<dbReference type="EMBL" id="CADEAL010000204">
    <property type="protein sequence ID" value="CAB1416365.1"/>
    <property type="molecule type" value="Genomic_DNA"/>
</dbReference>
<keyword evidence="3" id="KW-1185">Reference proteome</keyword>
<dbReference type="AlphaFoldDB" id="A0A9N7TNU3"/>
<dbReference type="InterPro" id="IPR006202">
    <property type="entry name" value="Neur_chan_lig-bd"/>
</dbReference>
<evidence type="ECO:0000313" key="3">
    <source>
        <dbReference type="Proteomes" id="UP001153269"/>
    </source>
</evidence>
<accession>A0A9N7TNU3</accession>
<feature type="domain" description="Neurotransmitter-gated ion-channel ligand-binding" evidence="1">
    <location>
        <begin position="136"/>
        <end position="213"/>
    </location>
</feature>
<reference evidence="2" key="1">
    <citation type="submission" date="2020-03" db="EMBL/GenBank/DDBJ databases">
        <authorList>
            <person name="Weist P."/>
        </authorList>
    </citation>
    <scope>NUCLEOTIDE SEQUENCE</scope>
</reference>
<proteinExistence type="predicted"/>
<sequence>MSMNNGRASESCPVGVVPEKNREEAESPIWGIAVGFTPPSAGAAGVGHSLTFSPRYHSAWFMRVRGHPADVLTFCRPCWRSSASQCRQGASLDSHLVTALLAKLSDLVIYHHPPPSPPTPCPHFPYGKRERDTFITQEYQIDIIFAQTWVDTRLRYNSSSMRILTLNSNMVGLIWLPDTIFRNSKTADSHWITTPNQLLRIWNNGKILYTLRLASVWASRPMTGTEASVYMQIICTLLARTQEERGGSRFD</sequence>